<comment type="caution">
    <text evidence="2">The sequence shown here is derived from an EMBL/GenBank/DDBJ whole genome shotgun (WGS) entry which is preliminary data.</text>
</comment>
<dbReference type="EMBL" id="JABEZU010000003">
    <property type="protein sequence ID" value="NOV98292.1"/>
    <property type="molecule type" value="Genomic_DNA"/>
</dbReference>
<evidence type="ECO:0000256" key="1">
    <source>
        <dbReference type="SAM" id="MobiDB-lite"/>
    </source>
</evidence>
<gene>
    <name evidence="2" type="ORF">HDG69_002877</name>
</gene>
<reference evidence="2 3" key="1">
    <citation type="submission" date="2020-05" db="EMBL/GenBank/DDBJ databases">
        <title>Genomic Encyclopedia of Type Strains, Phase III (KMG-III): the genomes of soil and plant-associated and newly described type strains.</title>
        <authorList>
            <person name="Whitman W."/>
        </authorList>
    </citation>
    <scope>NUCLEOTIDE SEQUENCE [LARGE SCALE GENOMIC DNA]</scope>
    <source>
        <strain evidence="2 3">KCTC 19046</strain>
    </source>
</reference>
<name>A0ABX2A611_9MICO</name>
<evidence type="ECO:0000313" key="2">
    <source>
        <dbReference type="EMBL" id="NOV98292.1"/>
    </source>
</evidence>
<protein>
    <submittedName>
        <fullName evidence="2">Uncharacterized protein</fullName>
    </submittedName>
</protein>
<feature type="compositionally biased region" description="Basic and acidic residues" evidence="1">
    <location>
        <begin position="1"/>
        <end position="20"/>
    </location>
</feature>
<feature type="region of interest" description="Disordered" evidence="1">
    <location>
        <begin position="1"/>
        <end position="42"/>
    </location>
</feature>
<accession>A0ABX2A611</accession>
<sequence length="42" mass="4708">MAARQERLTGRHRMLDRPEGMVDTLIGSTRGPRSLHVPQPSP</sequence>
<dbReference type="Proteomes" id="UP000757540">
    <property type="component" value="Unassembled WGS sequence"/>
</dbReference>
<evidence type="ECO:0000313" key="3">
    <source>
        <dbReference type="Proteomes" id="UP000757540"/>
    </source>
</evidence>
<proteinExistence type="predicted"/>
<keyword evidence="3" id="KW-1185">Reference proteome</keyword>
<organism evidence="2 3">
    <name type="scientific">Isoptericola halotolerans</name>
    <dbReference type="NCBI Taxonomy" id="300560"/>
    <lineage>
        <taxon>Bacteria</taxon>
        <taxon>Bacillati</taxon>
        <taxon>Actinomycetota</taxon>
        <taxon>Actinomycetes</taxon>
        <taxon>Micrococcales</taxon>
        <taxon>Promicromonosporaceae</taxon>
        <taxon>Isoptericola</taxon>
    </lineage>
</organism>